<feature type="region of interest" description="Disordered" evidence="1">
    <location>
        <begin position="1"/>
        <end position="27"/>
    </location>
</feature>
<gene>
    <name evidence="2" type="ORF">PAXRUDRAFT_144976</name>
</gene>
<dbReference type="EMBL" id="KN825181">
    <property type="protein sequence ID" value="KIK93494.1"/>
    <property type="molecule type" value="Genomic_DNA"/>
</dbReference>
<organism evidence="2 3">
    <name type="scientific">Paxillus rubicundulus Ve08.2h10</name>
    <dbReference type="NCBI Taxonomy" id="930991"/>
    <lineage>
        <taxon>Eukaryota</taxon>
        <taxon>Fungi</taxon>
        <taxon>Dikarya</taxon>
        <taxon>Basidiomycota</taxon>
        <taxon>Agaricomycotina</taxon>
        <taxon>Agaricomycetes</taxon>
        <taxon>Agaricomycetidae</taxon>
        <taxon>Boletales</taxon>
        <taxon>Paxilineae</taxon>
        <taxon>Paxillaceae</taxon>
        <taxon>Paxillus</taxon>
    </lineage>
</organism>
<protein>
    <submittedName>
        <fullName evidence="2">Uncharacterized protein</fullName>
    </submittedName>
</protein>
<feature type="compositionally biased region" description="Polar residues" evidence="1">
    <location>
        <begin position="1"/>
        <end position="16"/>
    </location>
</feature>
<evidence type="ECO:0000313" key="3">
    <source>
        <dbReference type="Proteomes" id="UP000054538"/>
    </source>
</evidence>
<dbReference type="InParanoid" id="A0A0D0E0R2"/>
<accession>A0A0D0E0R2</accession>
<name>A0A0D0E0R2_9AGAM</name>
<dbReference type="Proteomes" id="UP000054538">
    <property type="component" value="Unassembled WGS sequence"/>
</dbReference>
<reference evidence="3" key="2">
    <citation type="submission" date="2015-01" db="EMBL/GenBank/DDBJ databases">
        <title>Evolutionary Origins and Diversification of the Mycorrhizal Mutualists.</title>
        <authorList>
            <consortium name="DOE Joint Genome Institute"/>
            <consortium name="Mycorrhizal Genomics Consortium"/>
            <person name="Kohler A."/>
            <person name="Kuo A."/>
            <person name="Nagy L.G."/>
            <person name="Floudas D."/>
            <person name="Copeland A."/>
            <person name="Barry K.W."/>
            <person name="Cichocki N."/>
            <person name="Veneault-Fourrey C."/>
            <person name="LaButti K."/>
            <person name="Lindquist E.A."/>
            <person name="Lipzen A."/>
            <person name="Lundell T."/>
            <person name="Morin E."/>
            <person name="Murat C."/>
            <person name="Riley R."/>
            <person name="Ohm R."/>
            <person name="Sun H."/>
            <person name="Tunlid A."/>
            <person name="Henrissat B."/>
            <person name="Grigoriev I.V."/>
            <person name="Hibbett D.S."/>
            <person name="Martin F."/>
        </authorList>
    </citation>
    <scope>NUCLEOTIDE SEQUENCE [LARGE SCALE GENOMIC DNA]</scope>
    <source>
        <strain evidence="3">Ve08.2h10</strain>
    </source>
</reference>
<reference evidence="2 3" key="1">
    <citation type="submission" date="2014-04" db="EMBL/GenBank/DDBJ databases">
        <authorList>
            <consortium name="DOE Joint Genome Institute"/>
            <person name="Kuo A."/>
            <person name="Kohler A."/>
            <person name="Jargeat P."/>
            <person name="Nagy L.G."/>
            <person name="Floudas D."/>
            <person name="Copeland A."/>
            <person name="Barry K.W."/>
            <person name="Cichocki N."/>
            <person name="Veneault-Fourrey C."/>
            <person name="LaButti K."/>
            <person name="Lindquist E.A."/>
            <person name="Lipzen A."/>
            <person name="Lundell T."/>
            <person name="Morin E."/>
            <person name="Murat C."/>
            <person name="Sun H."/>
            <person name="Tunlid A."/>
            <person name="Henrissat B."/>
            <person name="Grigoriev I.V."/>
            <person name="Hibbett D.S."/>
            <person name="Martin F."/>
            <person name="Nordberg H.P."/>
            <person name="Cantor M.N."/>
            <person name="Hua S.X."/>
        </authorList>
    </citation>
    <scope>NUCLEOTIDE SEQUENCE [LARGE SCALE GENOMIC DNA]</scope>
    <source>
        <strain evidence="2 3">Ve08.2h10</strain>
    </source>
</reference>
<evidence type="ECO:0000313" key="2">
    <source>
        <dbReference type="EMBL" id="KIK93494.1"/>
    </source>
</evidence>
<dbReference type="AlphaFoldDB" id="A0A0D0E0R2"/>
<evidence type="ECO:0000256" key="1">
    <source>
        <dbReference type="SAM" id="MobiDB-lite"/>
    </source>
</evidence>
<proteinExistence type="predicted"/>
<sequence>SENDTSQHSLCSNISQRSEDKNASKRAHCTFQEEAELIEFFVKHKASSANNNFKNHVFNKAALHLMEKIPLSTVLPKGMLAQRPVPPVVQSG</sequence>
<dbReference type="HOGENOM" id="CLU_2419071_0_0_1"/>
<feature type="non-terminal residue" evidence="2">
    <location>
        <position position="1"/>
    </location>
</feature>
<keyword evidence="3" id="KW-1185">Reference proteome</keyword>